<proteinExistence type="predicted"/>
<dbReference type="Proteomes" id="UP000191686">
    <property type="component" value="Unassembled WGS sequence"/>
</dbReference>
<organism evidence="1 2">
    <name type="scientific">Burkholderia cenocepacia</name>
    <dbReference type="NCBI Taxonomy" id="95486"/>
    <lineage>
        <taxon>Bacteria</taxon>
        <taxon>Pseudomonadati</taxon>
        <taxon>Pseudomonadota</taxon>
        <taxon>Betaproteobacteria</taxon>
        <taxon>Burkholderiales</taxon>
        <taxon>Burkholderiaceae</taxon>
        <taxon>Burkholderia</taxon>
        <taxon>Burkholderia cepacia complex</taxon>
    </lineage>
</organism>
<reference evidence="1 2" key="1">
    <citation type="journal article" date="2017" name="Front. Microbiol.">
        <title>Genomics reveals a unique clone of Burkholderia cenocepacia harbouring an actively excising novel genomic island.</title>
        <authorList>
            <person name="Patil P."/>
            <person name="Mali S."/>
            <person name="Midha S."/>
            <person name="Gautam V."/>
            <person name="Dash L."/>
            <person name="Kumar S."/>
            <person name="Shastri J."/>
            <person name="Singhal L."/>
            <person name="Patil P.B."/>
        </authorList>
    </citation>
    <scope>NUCLEOTIDE SEQUENCE [LARGE SCALE GENOMIC DNA]</scope>
    <source>
        <strain evidence="1 2">BC-19</strain>
    </source>
</reference>
<evidence type="ECO:0000313" key="1">
    <source>
        <dbReference type="EMBL" id="MCW3712740.1"/>
    </source>
</evidence>
<sequence length="84" mass="9345">MVIGGADGLRGPMPAFLHVYVQDTDSTCGRALAAQAIPLEAPADMPYRDRRPMVKAAWRKVWQIATHQRDLSIDEIRSRLGDGR</sequence>
<evidence type="ECO:0000313" key="2">
    <source>
        <dbReference type="Proteomes" id="UP000191686"/>
    </source>
</evidence>
<accession>A0ABD4UE27</accession>
<dbReference type="InterPro" id="IPR029068">
    <property type="entry name" value="Glyas_Bleomycin-R_OHBP_Dase"/>
</dbReference>
<comment type="caution">
    <text evidence="1">The sequence shown here is derived from an EMBL/GenBank/DDBJ whole genome shotgun (WGS) entry which is preliminary data.</text>
</comment>
<name>A0ABD4UE27_9BURK</name>
<dbReference type="EMBL" id="JYMX02000011">
    <property type="protein sequence ID" value="MCW3712740.1"/>
    <property type="molecule type" value="Genomic_DNA"/>
</dbReference>
<dbReference type="RefSeq" id="WP_227746378.1">
    <property type="nucleotide sequence ID" value="NZ_CAJPCK010000005.1"/>
</dbReference>
<dbReference type="SUPFAM" id="SSF54593">
    <property type="entry name" value="Glyoxalase/Bleomycin resistance protein/Dihydroxybiphenyl dioxygenase"/>
    <property type="match status" value="1"/>
</dbReference>
<protein>
    <submittedName>
        <fullName evidence="1">Glyoxalase</fullName>
    </submittedName>
</protein>
<dbReference type="GeneID" id="56560368"/>
<gene>
    <name evidence="1" type="ORF">UE95_015735</name>
</gene>
<reference evidence="1 2" key="2">
    <citation type="journal article" date="2017" name="Front. Microbiol.">
        <title>Genomics Reveals a Unique Clone of Burkholderia cenocepacia Harboring an Actively Excising Novel Genomic Island.</title>
        <authorList>
            <person name="Patil P.P."/>
            <person name="Mali S."/>
            <person name="Midha S."/>
            <person name="Gautam V."/>
            <person name="Dash L."/>
            <person name="Kumar S."/>
            <person name="Shastri J."/>
            <person name="Singhal L."/>
            <person name="Patil P.B."/>
        </authorList>
    </citation>
    <scope>NUCLEOTIDE SEQUENCE [LARGE SCALE GENOMIC DNA]</scope>
    <source>
        <strain evidence="1 2">BC-19</strain>
    </source>
</reference>
<dbReference type="AlphaFoldDB" id="A0ABD4UE27"/>
<dbReference type="Gene3D" id="3.30.720.110">
    <property type="match status" value="1"/>
</dbReference>